<evidence type="ECO:0000256" key="3">
    <source>
        <dbReference type="ARBA" id="ARBA00023163"/>
    </source>
</evidence>
<dbReference type="Pfam" id="PF00440">
    <property type="entry name" value="TetR_N"/>
    <property type="match status" value="1"/>
</dbReference>
<sequence>MPSPTRERIMDATLELVLERGFGGTAVTAIELRAGLSPGSGSFYRHFRSKREVFEAVFERELERARRLRETFERGPVGGDAQAALTRRFLQQLDYLAAIRPLIMLLAHEHGRFPELTDKVRGALLDDGIADEAEHLSRDLGAVPGDGDPRALLAVVVSALAGYHLSREFFGRSPAGVAPERFAAALAALLAGGQDG</sequence>
<dbReference type="Proteomes" id="UP001165124">
    <property type="component" value="Unassembled WGS sequence"/>
</dbReference>
<evidence type="ECO:0000259" key="5">
    <source>
        <dbReference type="PROSITE" id="PS50977"/>
    </source>
</evidence>
<dbReference type="InterPro" id="IPR001647">
    <property type="entry name" value="HTH_TetR"/>
</dbReference>
<organism evidence="6 7">
    <name type="scientific">Actinomadura rubrobrunea</name>
    <dbReference type="NCBI Taxonomy" id="115335"/>
    <lineage>
        <taxon>Bacteria</taxon>
        <taxon>Bacillati</taxon>
        <taxon>Actinomycetota</taxon>
        <taxon>Actinomycetes</taxon>
        <taxon>Streptosporangiales</taxon>
        <taxon>Thermomonosporaceae</taxon>
        <taxon>Actinomadura</taxon>
    </lineage>
</organism>
<dbReference type="GO" id="GO:0003700">
    <property type="term" value="F:DNA-binding transcription factor activity"/>
    <property type="evidence" value="ECO:0007669"/>
    <property type="project" value="TreeGrafter"/>
</dbReference>
<dbReference type="SUPFAM" id="SSF46689">
    <property type="entry name" value="Homeodomain-like"/>
    <property type="match status" value="1"/>
</dbReference>
<feature type="domain" description="HTH tetR-type" evidence="5">
    <location>
        <begin position="3"/>
        <end position="65"/>
    </location>
</feature>
<evidence type="ECO:0000313" key="6">
    <source>
        <dbReference type="EMBL" id="GLW67102.1"/>
    </source>
</evidence>
<dbReference type="GO" id="GO:0000976">
    <property type="term" value="F:transcription cis-regulatory region binding"/>
    <property type="evidence" value="ECO:0007669"/>
    <property type="project" value="TreeGrafter"/>
</dbReference>
<evidence type="ECO:0000256" key="1">
    <source>
        <dbReference type="ARBA" id="ARBA00023015"/>
    </source>
</evidence>
<keyword evidence="7" id="KW-1185">Reference proteome</keyword>
<comment type="caution">
    <text evidence="6">The sequence shown here is derived from an EMBL/GenBank/DDBJ whole genome shotgun (WGS) entry which is preliminary data.</text>
</comment>
<dbReference type="PANTHER" id="PTHR30055">
    <property type="entry name" value="HTH-TYPE TRANSCRIPTIONAL REGULATOR RUTR"/>
    <property type="match status" value="1"/>
</dbReference>
<evidence type="ECO:0000313" key="7">
    <source>
        <dbReference type="Proteomes" id="UP001165124"/>
    </source>
</evidence>
<keyword evidence="2 4" id="KW-0238">DNA-binding</keyword>
<protein>
    <submittedName>
        <fullName evidence="6">TetR family transcriptional regulator</fullName>
    </submittedName>
</protein>
<reference evidence="6" key="1">
    <citation type="submission" date="2023-02" db="EMBL/GenBank/DDBJ databases">
        <title>Actinomadura rubrobrunea NBRC 14622.</title>
        <authorList>
            <person name="Ichikawa N."/>
            <person name="Sato H."/>
            <person name="Tonouchi N."/>
        </authorList>
    </citation>
    <scope>NUCLEOTIDE SEQUENCE</scope>
    <source>
        <strain evidence="6">NBRC 14622</strain>
    </source>
</reference>
<evidence type="ECO:0000256" key="4">
    <source>
        <dbReference type="PROSITE-ProRule" id="PRU00335"/>
    </source>
</evidence>
<dbReference type="InterPro" id="IPR050109">
    <property type="entry name" value="HTH-type_TetR-like_transc_reg"/>
</dbReference>
<proteinExistence type="predicted"/>
<dbReference type="PROSITE" id="PS50977">
    <property type="entry name" value="HTH_TETR_2"/>
    <property type="match status" value="1"/>
</dbReference>
<gene>
    <name evidence="6" type="ORF">Arub01_53450</name>
</gene>
<keyword evidence="3" id="KW-0804">Transcription</keyword>
<dbReference type="Gene3D" id="1.10.357.10">
    <property type="entry name" value="Tetracycline Repressor, domain 2"/>
    <property type="match status" value="1"/>
</dbReference>
<dbReference type="AlphaFoldDB" id="A0A9W6Q023"/>
<dbReference type="EMBL" id="BSRZ01000020">
    <property type="protein sequence ID" value="GLW67102.1"/>
    <property type="molecule type" value="Genomic_DNA"/>
</dbReference>
<name>A0A9W6Q023_9ACTN</name>
<keyword evidence="1" id="KW-0805">Transcription regulation</keyword>
<feature type="DNA-binding region" description="H-T-H motif" evidence="4">
    <location>
        <begin position="28"/>
        <end position="47"/>
    </location>
</feature>
<accession>A0A9W6Q023</accession>
<dbReference type="InterPro" id="IPR009057">
    <property type="entry name" value="Homeodomain-like_sf"/>
</dbReference>
<evidence type="ECO:0000256" key="2">
    <source>
        <dbReference type="ARBA" id="ARBA00023125"/>
    </source>
</evidence>
<dbReference type="PANTHER" id="PTHR30055:SF234">
    <property type="entry name" value="HTH-TYPE TRANSCRIPTIONAL REGULATOR BETI"/>
    <property type="match status" value="1"/>
</dbReference>
<dbReference type="RefSeq" id="WP_106259225.1">
    <property type="nucleotide sequence ID" value="NZ_BSRZ01000020.1"/>
</dbReference>